<accession>A0A344TRT2</accession>
<evidence type="ECO:0000313" key="1">
    <source>
        <dbReference type="EMBL" id="AXE21353.1"/>
    </source>
</evidence>
<dbReference type="RefSeq" id="WP_114070097.1">
    <property type="nucleotide sequence ID" value="NZ_CP030850.1"/>
</dbReference>
<protein>
    <submittedName>
        <fullName evidence="1">Uncharacterized protein</fullName>
    </submittedName>
</protein>
<reference evidence="1 2" key="1">
    <citation type="submission" date="2018-07" db="EMBL/GenBank/DDBJ databases">
        <title>Genome sequencing of Runella.</title>
        <authorList>
            <person name="Baek M.-G."/>
            <person name="Yi H."/>
        </authorList>
    </citation>
    <scope>NUCLEOTIDE SEQUENCE [LARGE SCALE GENOMIC DNA]</scope>
    <source>
        <strain evidence="1 2">HYN0085</strain>
    </source>
</reference>
<gene>
    <name evidence="1" type="ORF">DR864_28235</name>
</gene>
<name>A0A344TRT2_9BACT</name>
<sequence length="75" mass="7916">MVAKAFIGLLDGLTSLDIAAMVKASVEAHKAEIEDLNTDQLNAGLSANGQRITPPYVPFTVAVKQAKNQPSDALH</sequence>
<dbReference type="EMBL" id="CP030850">
    <property type="protein sequence ID" value="AXE21353.1"/>
    <property type="molecule type" value="Genomic_DNA"/>
</dbReference>
<keyword evidence="2" id="KW-1185">Reference proteome</keyword>
<dbReference type="KEGG" id="run:DR864_28235"/>
<dbReference type="AlphaFoldDB" id="A0A344TRT2"/>
<evidence type="ECO:0000313" key="2">
    <source>
        <dbReference type="Proteomes" id="UP000251993"/>
    </source>
</evidence>
<dbReference type="Proteomes" id="UP000251993">
    <property type="component" value="Chromosome"/>
</dbReference>
<organism evidence="1 2">
    <name type="scientific">Runella rosea</name>
    <dbReference type="NCBI Taxonomy" id="2259595"/>
    <lineage>
        <taxon>Bacteria</taxon>
        <taxon>Pseudomonadati</taxon>
        <taxon>Bacteroidota</taxon>
        <taxon>Cytophagia</taxon>
        <taxon>Cytophagales</taxon>
        <taxon>Spirosomataceae</taxon>
        <taxon>Runella</taxon>
    </lineage>
</organism>
<proteinExistence type="predicted"/>